<reference evidence="5 6" key="1">
    <citation type="journal article" date="2019" name="Appl. Environ. Microbiol.">
        <title>Genetic determinants of hydroxycinnamic acid metabolism in heterofermentative lactobacilli.</title>
        <authorList>
            <person name="Gaur G."/>
            <person name="Oh J.H."/>
            <person name="Filannino P."/>
            <person name="Gobbetti M."/>
            <person name="van Pijkeren J.P."/>
            <person name="Ganzle M.G."/>
        </authorList>
    </citation>
    <scope>NUCLEOTIDE SEQUENCE [LARGE SCALE GENOMIC DNA]</scope>
    <source>
        <strain evidence="5 6">FUA3583</strain>
    </source>
</reference>
<evidence type="ECO:0000256" key="1">
    <source>
        <dbReference type="ARBA" id="ARBA00023015"/>
    </source>
</evidence>
<gene>
    <name evidence="5" type="ORF">GB992_11140</name>
</gene>
<keyword evidence="3" id="KW-0804">Transcription</keyword>
<dbReference type="GO" id="GO:0003700">
    <property type="term" value="F:DNA-binding transcription factor activity"/>
    <property type="evidence" value="ECO:0007669"/>
    <property type="project" value="InterPro"/>
</dbReference>
<dbReference type="SMART" id="SM00347">
    <property type="entry name" value="HTH_MARR"/>
    <property type="match status" value="1"/>
</dbReference>
<dbReference type="PROSITE" id="PS50995">
    <property type="entry name" value="HTH_MARR_2"/>
    <property type="match status" value="1"/>
</dbReference>
<keyword evidence="2 5" id="KW-0238">DNA-binding</keyword>
<organism evidence="5 6">
    <name type="scientific">Furfurilactobacillus rossiae</name>
    <dbReference type="NCBI Taxonomy" id="231049"/>
    <lineage>
        <taxon>Bacteria</taxon>
        <taxon>Bacillati</taxon>
        <taxon>Bacillota</taxon>
        <taxon>Bacilli</taxon>
        <taxon>Lactobacillales</taxon>
        <taxon>Lactobacillaceae</taxon>
        <taxon>Furfurilactobacillus</taxon>
    </lineage>
</organism>
<dbReference type="GO" id="GO:0003677">
    <property type="term" value="F:DNA binding"/>
    <property type="evidence" value="ECO:0007669"/>
    <property type="project" value="UniProtKB-KW"/>
</dbReference>
<sequence length="158" mass="18157">MEGNYIMSELDNNDTFIQFETVVIRDFRILYQRFSAYAAKYDLNNSELGVLVAIVTDIKTNLTDLSDRVNVSESAVSQAITGLMKKKHIRSETDTKDRRRHFLAPTSKGEKLVIDFREHEKEIIDSLDKELGDGFMPTLVKTIETAKDNGFTEFNRKK</sequence>
<feature type="domain" description="HTH marR-type" evidence="4">
    <location>
        <begin position="16"/>
        <end position="148"/>
    </location>
</feature>
<dbReference type="SUPFAM" id="SSF46785">
    <property type="entry name" value="Winged helix' DNA-binding domain"/>
    <property type="match status" value="1"/>
</dbReference>
<evidence type="ECO:0000313" key="5">
    <source>
        <dbReference type="EMBL" id="MYV06362.1"/>
    </source>
</evidence>
<dbReference type="InterPro" id="IPR000835">
    <property type="entry name" value="HTH_MarR-typ"/>
</dbReference>
<dbReference type="AlphaFoldDB" id="A0A7C9J0H3"/>
<dbReference type="PANTHER" id="PTHR42756">
    <property type="entry name" value="TRANSCRIPTIONAL REGULATOR, MARR"/>
    <property type="match status" value="1"/>
</dbReference>
<dbReference type="InterPro" id="IPR036390">
    <property type="entry name" value="WH_DNA-bd_sf"/>
</dbReference>
<dbReference type="EMBL" id="WEZT01000040">
    <property type="protein sequence ID" value="MYV06362.1"/>
    <property type="molecule type" value="Genomic_DNA"/>
</dbReference>
<dbReference type="Gene3D" id="1.10.10.10">
    <property type="entry name" value="Winged helix-like DNA-binding domain superfamily/Winged helix DNA-binding domain"/>
    <property type="match status" value="1"/>
</dbReference>
<evidence type="ECO:0000256" key="3">
    <source>
        <dbReference type="ARBA" id="ARBA00023163"/>
    </source>
</evidence>
<dbReference type="InterPro" id="IPR036388">
    <property type="entry name" value="WH-like_DNA-bd_sf"/>
</dbReference>
<evidence type="ECO:0000313" key="6">
    <source>
        <dbReference type="Proteomes" id="UP000480570"/>
    </source>
</evidence>
<accession>A0A7C9J0H3</accession>
<evidence type="ECO:0000256" key="2">
    <source>
        <dbReference type="ARBA" id="ARBA00023125"/>
    </source>
</evidence>
<dbReference type="PANTHER" id="PTHR42756:SF1">
    <property type="entry name" value="TRANSCRIPTIONAL REPRESSOR OF EMRAB OPERON"/>
    <property type="match status" value="1"/>
</dbReference>
<evidence type="ECO:0000259" key="4">
    <source>
        <dbReference type="PROSITE" id="PS50995"/>
    </source>
</evidence>
<protein>
    <submittedName>
        <fullName evidence="5">Winged helix DNA-binding protein</fullName>
    </submittedName>
</protein>
<keyword evidence="1" id="KW-0805">Transcription regulation</keyword>
<name>A0A7C9J0H3_9LACO</name>
<comment type="caution">
    <text evidence="5">The sequence shown here is derived from an EMBL/GenBank/DDBJ whole genome shotgun (WGS) entry which is preliminary data.</text>
</comment>
<dbReference type="Proteomes" id="UP000480570">
    <property type="component" value="Unassembled WGS sequence"/>
</dbReference>
<proteinExistence type="predicted"/>
<dbReference type="Pfam" id="PF12802">
    <property type="entry name" value="MarR_2"/>
    <property type="match status" value="1"/>
</dbReference>